<keyword evidence="2" id="KW-1185">Reference proteome</keyword>
<sequence length="246" mass="26613">MRRSELDDTLTGLASRDPEVRDGRALPTLLAAVQAGLDADDAAHVAAVALERLDHPETQARTFAPLVIAALVESGRFDPTWWHRVARWWVGEHDLRGHDDGLGWLHAVAHGADLVATCAAARVVDPGDLLDATVARCIEPTDTVWRDQEDDRVAHALVQVVAHPDLTADRLVAGLSPVRRMFESGEPGPVPAPATNTMHVLRSLVVALGQQPLWDDEPVRVPLADVAVAEACSLLALVTPWSWRPA</sequence>
<dbReference type="RefSeq" id="WP_147431564.1">
    <property type="nucleotide sequence ID" value="NZ_RBXT01000001.1"/>
</dbReference>
<dbReference type="OrthoDB" id="7619731at2"/>
<evidence type="ECO:0000313" key="2">
    <source>
        <dbReference type="Proteomes" id="UP000278440"/>
    </source>
</evidence>
<name>A0A495Y0S5_9MICO</name>
<dbReference type="AlphaFoldDB" id="A0A495Y0S5"/>
<proteinExistence type="predicted"/>
<organism evidence="1 2">
    <name type="scientific">Terracoccus luteus</name>
    <dbReference type="NCBI Taxonomy" id="53356"/>
    <lineage>
        <taxon>Bacteria</taxon>
        <taxon>Bacillati</taxon>
        <taxon>Actinomycetota</taxon>
        <taxon>Actinomycetes</taxon>
        <taxon>Micrococcales</taxon>
        <taxon>Intrasporangiaceae</taxon>
        <taxon>Terracoccus</taxon>
    </lineage>
</organism>
<gene>
    <name evidence="1" type="ORF">DFJ68_2193</name>
</gene>
<dbReference type="InterPro" id="IPR021247">
    <property type="entry name" value="DUF2785"/>
</dbReference>
<protein>
    <submittedName>
        <fullName evidence="1">Uncharacterized protein DUF2785</fullName>
    </submittedName>
</protein>
<accession>A0A495Y0S5</accession>
<dbReference type="Proteomes" id="UP000278440">
    <property type="component" value="Unassembled WGS sequence"/>
</dbReference>
<comment type="caution">
    <text evidence="1">The sequence shown here is derived from an EMBL/GenBank/DDBJ whole genome shotgun (WGS) entry which is preliminary data.</text>
</comment>
<dbReference type="Pfam" id="PF10978">
    <property type="entry name" value="DUF2785"/>
    <property type="match status" value="1"/>
</dbReference>
<dbReference type="EMBL" id="RBXT01000001">
    <property type="protein sequence ID" value="RKT78744.1"/>
    <property type="molecule type" value="Genomic_DNA"/>
</dbReference>
<evidence type="ECO:0000313" key="1">
    <source>
        <dbReference type="EMBL" id="RKT78744.1"/>
    </source>
</evidence>
<reference evidence="1 2" key="1">
    <citation type="submission" date="2018-10" db="EMBL/GenBank/DDBJ databases">
        <title>Sequencing the genomes of 1000 actinobacteria strains.</title>
        <authorList>
            <person name="Klenk H.-P."/>
        </authorList>
    </citation>
    <scope>NUCLEOTIDE SEQUENCE [LARGE SCALE GENOMIC DNA]</scope>
    <source>
        <strain evidence="1 2">DSM 44267</strain>
    </source>
</reference>